<keyword evidence="2" id="KW-0813">Transport</keyword>
<dbReference type="Gene3D" id="3.40.50.300">
    <property type="entry name" value="P-loop containing nucleotide triphosphate hydrolases"/>
    <property type="match status" value="2"/>
</dbReference>
<dbReference type="InterPro" id="IPR003593">
    <property type="entry name" value="AAA+_ATPase"/>
</dbReference>
<accession>A0AB39R473</accession>
<dbReference type="GO" id="GO:0016887">
    <property type="term" value="F:ATP hydrolysis activity"/>
    <property type="evidence" value="ECO:0007669"/>
    <property type="project" value="InterPro"/>
</dbReference>
<name>A0AB39R473_9ACTN</name>
<dbReference type="InterPro" id="IPR017871">
    <property type="entry name" value="ABC_transporter-like_CS"/>
</dbReference>
<evidence type="ECO:0000256" key="2">
    <source>
        <dbReference type="ARBA" id="ARBA00022448"/>
    </source>
</evidence>
<keyword evidence="4 7" id="KW-0067">ATP-binding</keyword>
<dbReference type="Pfam" id="PF00005">
    <property type="entry name" value="ABC_tran"/>
    <property type="match status" value="2"/>
</dbReference>
<dbReference type="PANTHER" id="PTHR43776">
    <property type="entry name" value="TRANSPORT ATP-BINDING PROTEIN"/>
    <property type="match status" value="1"/>
</dbReference>
<dbReference type="GO" id="GO:0015833">
    <property type="term" value="P:peptide transport"/>
    <property type="evidence" value="ECO:0007669"/>
    <property type="project" value="InterPro"/>
</dbReference>
<comment type="similarity">
    <text evidence="1">Belongs to the ABC transporter superfamily.</text>
</comment>
<dbReference type="InterPro" id="IPR013563">
    <property type="entry name" value="Oligopep_ABC_C"/>
</dbReference>
<dbReference type="RefSeq" id="WP_369227789.1">
    <property type="nucleotide sequence ID" value="NZ_CP163441.1"/>
</dbReference>
<feature type="compositionally biased region" description="Low complexity" evidence="5">
    <location>
        <begin position="626"/>
        <end position="639"/>
    </location>
</feature>
<proteinExistence type="inferred from homology"/>
<dbReference type="SMART" id="SM00382">
    <property type="entry name" value="AAA"/>
    <property type="match status" value="2"/>
</dbReference>
<evidence type="ECO:0000313" key="7">
    <source>
        <dbReference type="EMBL" id="XDQ49131.1"/>
    </source>
</evidence>
<dbReference type="InterPro" id="IPR050319">
    <property type="entry name" value="ABC_transp_ATP-bind"/>
</dbReference>
<gene>
    <name evidence="7" type="ORF">AB5J52_46500</name>
</gene>
<feature type="region of interest" description="Disordered" evidence="5">
    <location>
        <begin position="626"/>
        <end position="646"/>
    </location>
</feature>
<dbReference type="CDD" id="cd03257">
    <property type="entry name" value="ABC_NikE_OppD_transporters"/>
    <property type="match status" value="2"/>
</dbReference>
<dbReference type="InterPro" id="IPR027417">
    <property type="entry name" value="P-loop_NTPase"/>
</dbReference>
<dbReference type="PROSITE" id="PS00211">
    <property type="entry name" value="ABC_TRANSPORTER_1"/>
    <property type="match status" value="2"/>
</dbReference>
<feature type="domain" description="ABC transporter" evidence="6">
    <location>
        <begin position="17"/>
        <end position="270"/>
    </location>
</feature>
<protein>
    <submittedName>
        <fullName evidence="7">ABC transporter ATP-binding protein</fullName>
    </submittedName>
</protein>
<evidence type="ECO:0000259" key="6">
    <source>
        <dbReference type="PROSITE" id="PS50893"/>
    </source>
</evidence>
<evidence type="ECO:0000256" key="5">
    <source>
        <dbReference type="SAM" id="MobiDB-lite"/>
    </source>
</evidence>
<evidence type="ECO:0000256" key="3">
    <source>
        <dbReference type="ARBA" id="ARBA00022741"/>
    </source>
</evidence>
<dbReference type="EMBL" id="CP163441">
    <property type="protein sequence ID" value="XDQ49131.1"/>
    <property type="molecule type" value="Genomic_DNA"/>
</dbReference>
<sequence>MTAAAPKPAPSGPLLAVRALRLETASVPPRPLVHGLDLDVQPGESVGIVGESGSGKSLTARAVAALLPGTVRAFGSVVADGREIIDSRSARPGGLYGRAPEGHRGRTVSLLMQDPFTMLHPLRTCGRQIADGIRAGAPGTSRRGAALAVTERLAEVGLAPGTADRYPHELSGGMRQRAALAAALAPGPRLLIADEPTTAVDAHHQGEVLALIRRLQQARGMGLLLITHDLRVAFSACDRLYVMYAGTMLESGPARDIEARPAHPYTAALLAAEPSVRERYETLPATRPAAGPAAPATGCPFAARCAWAEADCRTAEPVPHPLGDSTGPGGRLTACRRMPAVAADVAAATRRTVAVTVSERTARPLLQVRGARKSYGGHEVLHGVDLEVPEGGAVGLVGESGSGKSTLARLVTGLEQLDGGRIVIAPDAAREDTGGRDTEPLLLAPGRPARGSRLALASAAQIVFQDPYSSLNPVHTVGSALREAAASPAARRRGDSTTTPVPTAEELLESVGLPAAYAARRPAALSGGERQRVAIARALAVRPRLLVCDESVSALDVSVQAQILTLLARLRQELGLSLLLVTHDLAVARQATDQLYVMHRGRIVERGRTDRVLDRPEAPYTRQLLAALPGSPALPGDPGTLRGTEG</sequence>
<evidence type="ECO:0000256" key="4">
    <source>
        <dbReference type="ARBA" id="ARBA00022840"/>
    </source>
</evidence>
<dbReference type="SUPFAM" id="SSF52540">
    <property type="entry name" value="P-loop containing nucleoside triphosphate hydrolases"/>
    <property type="match status" value="2"/>
</dbReference>
<dbReference type="AlphaFoldDB" id="A0AB39R473"/>
<dbReference type="GO" id="GO:0055085">
    <property type="term" value="P:transmembrane transport"/>
    <property type="evidence" value="ECO:0007669"/>
    <property type="project" value="UniProtKB-ARBA"/>
</dbReference>
<evidence type="ECO:0000256" key="1">
    <source>
        <dbReference type="ARBA" id="ARBA00005417"/>
    </source>
</evidence>
<organism evidence="7">
    <name type="scientific">Streptomyces sp. R39</name>
    <dbReference type="NCBI Taxonomy" id="3238631"/>
    <lineage>
        <taxon>Bacteria</taxon>
        <taxon>Bacillati</taxon>
        <taxon>Actinomycetota</taxon>
        <taxon>Actinomycetes</taxon>
        <taxon>Kitasatosporales</taxon>
        <taxon>Streptomycetaceae</taxon>
        <taxon>Streptomyces</taxon>
    </lineage>
</organism>
<keyword evidence="3" id="KW-0547">Nucleotide-binding</keyword>
<feature type="domain" description="ABC transporter" evidence="6">
    <location>
        <begin position="366"/>
        <end position="625"/>
    </location>
</feature>
<dbReference type="Pfam" id="PF08352">
    <property type="entry name" value="oligo_HPY"/>
    <property type="match status" value="2"/>
</dbReference>
<dbReference type="PANTHER" id="PTHR43776:SF7">
    <property type="entry name" value="D,D-DIPEPTIDE TRANSPORT ATP-BINDING PROTEIN DDPF-RELATED"/>
    <property type="match status" value="1"/>
</dbReference>
<dbReference type="InterPro" id="IPR003439">
    <property type="entry name" value="ABC_transporter-like_ATP-bd"/>
</dbReference>
<reference evidence="7" key="1">
    <citation type="submission" date="2024-07" db="EMBL/GenBank/DDBJ databases">
        <authorList>
            <person name="Yu S.T."/>
        </authorList>
    </citation>
    <scope>NUCLEOTIDE SEQUENCE</scope>
    <source>
        <strain evidence="7">R39</strain>
    </source>
</reference>
<dbReference type="NCBIfam" id="TIGR01727">
    <property type="entry name" value="oligo_HPY"/>
    <property type="match status" value="1"/>
</dbReference>
<dbReference type="PROSITE" id="PS50893">
    <property type="entry name" value="ABC_TRANSPORTER_2"/>
    <property type="match status" value="2"/>
</dbReference>
<dbReference type="GO" id="GO:0005524">
    <property type="term" value="F:ATP binding"/>
    <property type="evidence" value="ECO:0007669"/>
    <property type="project" value="UniProtKB-KW"/>
</dbReference>